<dbReference type="AlphaFoldDB" id="A0A7V4U1P0"/>
<dbReference type="InterPro" id="IPR013785">
    <property type="entry name" value="Aldolase_TIM"/>
</dbReference>
<dbReference type="GO" id="GO:0008615">
    <property type="term" value="P:pyridoxine biosynthetic process"/>
    <property type="evidence" value="ECO:0007669"/>
    <property type="project" value="UniProtKB-KW"/>
</dbReference>
<dbReference type="EMBL" id="DRQG01000060">
    <property type="protein sequence ID" value="HGY55299.1"/>
    <property type="molecule type" value="Genomic_DNA"/>
</dbReference>
<dbReference type="PANTHER" id="PTHR30456:SF0">
    <property type="entry name" value="PYRIDOXINE 5'-PHOSPHATE SYNTHASE"/>
    <property type="match status" value="1"/>
</dbReference>
<dbReference type="Pfam" id="PF03740">
    <property type="entry name" value="PdxJ"/>
    <property type="match status" value="1"/>
</dbReference>
<dbReference type="GO" id="GO:0033856">
    <property type="term" value="F:pyridoxine 5'-phosphate synthase activity"/>
    <property type="evidence" value="ECO:0007669"/>
    <property type="project" value="InterPro"/>
</dbReference>
<name>A0A7V4U1P0_CALAY</name>
<dbReference type="InterPro" id="IPR004569">
    <property type="entry name" value="PyrdxlP_synth_PdxJ"/>
</dbReference>
<proteinExistence type="predicted"/>
<dbReference type="PANTHER" id="PTHR30456">
    <property type="entry name" value="PYRIDOXINE 5'-PHOSPHATE SYNTHASE"/>
    <property type="match status" value="1"/>
</dbReference>
<keyword evidence="3" id="KW-0664">Pyridoxine biosynthesis</keyword>
<protein>
    <submittedName>
        <fullName evidence="4">Pyridoxine 5'-phosphate synthase</fullName>
    </submittedName>
</protein>
<gene>
    <name evidence="4" type="ORF">ENK44_06350</name>
</gene>
<comment type="caution">
    <text evidence="4">The sequence shown here is derived from an EMBL/GenBank/DDBJ whole genome shotgun (WGS) entry which is preliminary data.</text>
</comment>
<sequence>MHRFALDIDPVSYVRNMLGGDTPDPVQAVVLAELGGAESIVCYLRDDLTTTSERDLALYRQIVKTYLNVRSNITEENIRKLLRVKPDMITFVTPAEVSVVEPNPLNVELYENQLQNYIPELRSNNILSSVLIDADIAKVKLAGKLEFDYIEIDATPLSEAPDMDTEMQFLNQIEEIAMAANKLGMGVNVSGKIGYENIRDIANIAYLEDIVVGKPVLIRALAIGFEQAVRDILTLL</sequence>
<dbReference type="Proteomes" id="UP000885779">
    <property type="component" value="Unassembled WGS sequence"/>
</dbReference>
<dbReference type="InterPro" id="IPR036130">
    <property type="entry name" value="Pyridoxine-5'_phos_synth"/>
</dbReference>
<keyword evidence="2" id="KW-0808">Transferase</keyword>
<evidence type="ECO:0000256" key="2">
    <source>
        <dbReference type="ARBA" id="ARBA00022679"/>
    </source>
</evidence>
<evidence type="ECO:0000313" key="4">
    <source>
        <dbReference type="EMBL" id="HGY55299.1"/>
    </source>
</evidence>
<dbReference type="SUPFAM" id="SSF63892">
    <property type="entry name" value="Pyridoxine 5'-phosphate synthase"/>
    <property type="match status" value="1"/>
</dbReference>
<keyword evidence="1" id="KW-0963">Cytoplasm</keyword>
<evidence type="ECO:0000256" key="3">
    <source>
        <dbReference type="ARBA" id="ARBA00023096"/>
    </source>
</evidence>
<dbReference type="GO" id="GO:0005829">
    <property type="term" value="C:cytosol"/>
    <property type="evidence" value="ECO:0007669"/>
    <property type="project" value="TreeGrafter"/>
</dbReference>
<dbReference type="Gene3D" id="3.20.20.70">
    <property type="entry name" value="Aldolase class I"/>
    <property type="match status" value="1"/>
</dbReference>
<accession>A0A7V4U1P0</accession>
<organism evidence="4">
    <name type="scientific">Caldithrix abyssi</name>
    <dbReference type="NCBI Taxonomy" id="187145"/>
    <lineage>
        <taxon>Bacteria</taxon>
        <taxon>Pseudomonadati</taxon>
        <taxon>Calditrichota</taxon>
        <taxon>Calditrichia</taxon>
        <taxon>Calditrichales</taxon>
        <taxon>Calditrichaceae</taxon>
        <taxon>Caldithrix</taxon>
    </lineage>
</organism>
<reference evidence="4" key="1">
    <citation type="journal article" date="2020" name="mSystems">
        <title>Genome- and Community-Level Interaction Insights into Carbon Utilization and Element Cycling Functions of Hydrothermarchaeota in Hydrothermal Sediment.</title>
        <authorList>
            <person name="Zhou Z."/>
            <person name="Liu Y."/>
            <person name="Xu W."/>
            <person name="Pan J."/>
            <person name="Luo Z.H."/>
            <person name="Li M."/>
        </authorList>
    </citation>
    <scope>NUCLEOTIDE SEQUENCE [LARGE SCALE GENOMIC DNA]</scope>
    <source>
        <strain evidence="4">HyVt-577</strain>
    </source>
</reference>
<evidence type="ECO:0000256" key="1">
    <source>
        <dbReference type="ARBA" id="ARBA00022490"/>
    </source>
</evidence>